<keyword evidence="11" id="KW-1185">Reference proteome</keyword>
<feature type="region of interest" description="Disordered" evidence="7">
    <location>
        <begin position="121"/>
        <end position="156"/>
    </location>
</feature>
<evidence type="ECO:0000256" key="8">
    <source>
        <dbReference type="SAM" id="Phobius"/>
    </source>
</evidence>
<evidence type="ECO:0000256" key="2">
    <source>
        <dbReference type="ARBA" id="ARBA00022679"/>
    </source>
</evidence>
<reference evidence="10" key="1">
    <citation type="submission" date="2015-04" db="UniProtKB">
        <authorList>
            <consortium name="EnsemblPlants"/>
        </authorList>
    </citation>
    <scope>IDENTIFICATION</scope>
</reference>
<keyword evidence="2" id="KW-0808">Transferase</keyword>
<evidence type="ECO:0000259" key="9">
    <source>
        <dbReference type="PROSITE" id="PS50011"/>
    </source>
</evidence>
<dbReference type="SUPFAM" id="SSF56112">
    <property type="entry name" value="Protein kinase-like (PK-like)"/>
    <property type="match status" value="1"/>
</dbReference>
<feature type="compositionally biased region" description="Basic and acidic residues" evidence="7">
    <location>
        <begin position="142"/>
        <end position="152"/>
    </location>
</feature>
<reference evidence="10" key="2">
    <citation type="submission" date="2018-05" db="EMBL/GenBank/DDBJ databases">
        <title>OmerRS3 (Oryza meridionalis Reference Sequence Version 3).</title>
        <authorList>
            <person name="Zhang J."/>
            <person name="Kudrna D."/>
            <person name="Lee S."/>
            <person name="Talag J."/>
            <person name="Welchert J."/>
            <person name="Wing R.A."/>
        </authorList>
    </citation>
    <scope>NUCLEOTIDE SEQUENCE [LARGE SCALE GENOMIC DNA]</scope>
    <source>
        <strain evidence="10">cv. OR44</strain>
    </source>
</reference>
<feature type="region of interest" description="Disordered" evidence="7">
    <location>
        <begin position="492"/>
        <end position="522"/>
    </location>
</feature>
<dbReference type="Pfam" id="PF07714">
    <property type="entry name" value="PK_Tyr_Ser-Thr"/>
    <property type="match status" value="1"/>
</dbReference>
<feature type="domain" description="Protein kinase" evidence="9">
    <location>
        <begin position="174"/>
        <end position="461"/>
    </location>
</feature>
<dbReference type="SMART" id="SM00220">
    <property type="entry name" value="S_TKc"/>
    <property type="match status" value="1"/>
</dbReference>
<evidence type="ECO:0000256" key="4">
    <source>
        <dbReference type="ARBA" id="ARBA00022777"/>
    </source>
</evidence>
<name>A0A0E0EQX7_9ORYZ</name>
<keyword evidence="8" id="KW-0812">Transmembrane</keyword>
<dbReference type="InterPro" id="IPR050528">
    <property type="entry name" value="L-type_Lectin-RKs"/>
</dbReference>
<keyword evidence="3 6" id="KW-0547">Nucleotide-binding</keyword>
<feature type="binding site" evidence="6">
    <location>
        <position position="210"/>
    </location>
    <ligand>
        <name>ATP</name>
        <dbReference type="ChEBI" id="CHEBI:30616"/>
    </ligand>
</feature>
<dbReference type="eggNOG" id="ENOG502QTX3">
    <property type="taxonomic scope" value="Eukaryota"/>
</dbReference>
<dbReference type="PROSITE" id="PS50011">
    <property type="entry name" value="PROTEIN_KINASE_DOM"/>
    <property type="match status" value="1"/>
</dbReference>
<dbReference type="PROSITE" id="PS00107">
    <property type="entry name" value="PROTEIN_KINASE_ATP"/>
    <property type="match status" value="1"/>
</dbReference>
<dbReference type="AlphaFoldDB" id="A0A0E0EQX7"/>
<dbReference type="GO" id="GO:0005524">
    <property type="term" value="F:ATP binding"/>
    <property type="evidence" value="ECO:0007669"/>
    <property type="project" value="UniProtKB-UniRule"/>
</dbReference>
<keyword evidence="8" id="KW-0472">Membrane</keyword>
<dbReference type="STRING" id="40149.A0A0E0EQX7"/>
<feature type="compositionally biased region" description="Pro residues" evidence="7">
    <location>
        <begin position="27"/>
        <end position="74"/>
    </location>
</feature>
<dbReference type="Gramene" id="OMERI09G04870.1">
    <property type="protein sequence ID" value="OMERI09G04870.1"/>
    <property type="gene ID" value="OMERI09G04870"/>
</dbReference>
<proteinExistence type="predicted"/>
<keyword evidence="8" id="KW-1133">Transmembrane helix</keyword>
<evidence type="ECO:0000256" key="5">
    <source>
        <dbReference type="ARBA" id="ARBA00022840"/>
    </source>
</evidence>
<feature type="region of interest" description="Disordered" evidence="7">
    <location>
        <begin position="1"/>
        <end position="74"/>
    </location>
</feature>
<dbReference type="InterPro" id="IPR011009">
    <property type="entry name" value="Kinase-like_dom_sf"/>
</dbReference>
<protein>
    <recommendedName>
        <fullName evidence="9">Protein kinase domain-containing protein</fullName>
    </recommendedName>
</protein>
<dbReference type="HOGENOM" id="CLU_000288_21_4_1"/>
<dbReference type="EnsemblPlants" id="OMERI09G04870.1">
    <property type="protein sequence ID" value="OMERI09G04870.1"/>
    <property type="gene ID" value="OMERI09G04870"/>
</dbReference>
<accession>A0A0E0EQX7</accession>
<evidence type="ECO:0000313" key="11">
    <source>
        <dbReference type="Proteomes" id="UP000008021"/>
    </source>
</evidence>
<dbReference type="PANTHER" id="PTHR27007">
    <property type="match status" value="1"/>
</dbReference>
<dbReference type="InterPro" id="IPR008271">
    <property type="entry name" value="Ser/Thr_kinase_AS"/>
</dbReference>
<dbReference type="InterPro" id="IPR001245">
    <property type="entry name" value="Ser-Thr/Tyr_kinase_cat_dom"/>
</dbReference>
<evidence type="ECO:0000256" key="1">
    <source>
        <dbReference type="ARBA" id="ARBA00022527"/>
    </source>
</evidence>
<keyword evidence="4" id="KW-0418">Kinase</keyword>
<dbReference type="Gene3D" id="3.30.200.20">
    <property type="entry name" value="Phosphorylase Kinase, domain 1"/>
    <property type="match status" value="1"/>
</dbReference>
<evidence type="ECO:0000256" key="3">
    <source>
        <dbReference type="ARBA" id="ARBA00022741"/>
    </source>
</evidence>
<dbReference type="Gene3D" id="1.10.510.10">
    <property type="entry name" value="Transferase(Phosphotransferase) domain 1"/>
    <property type="match status" value="1"/>
</dbReference>
<organism evidence="10">
    <name type="scientific">Oryza meridionalis</name>
    <dbReference type="NCBI Taxonomy" id="40149"/>
    <lineage>
        <taxon>Eukaryota</taxon>
        <taxon>Viridiplantae</taxon>
        <taxon>Streptophyta</taxon>
        <taxon>Embryophyta</taxon>
        <taxon>Tracheophyta</taxon>
        <taxon>Spermatophyta</taxon>
        <taxon>Magnoliopsida</taxon>
        <taxon>Liliopsida</taxon>
        <taxon>Poales</taxon>
        <taxon>Poaceae</taxon>
        <taxon>BOP clade</taxon>
        <taxon>Oryzoideae</taxon>
        <taxon>Oryzeae</taxon>
        <taxon>Oryzinae</taxon>
        <taxon>Oryza</taxon>
    </lineage>
</organism>
<dbReference type="Proteomes" id="UP000008021">
    <property type="component" value="Chromosome 9"/>
</dbReference>
<evidence type="ECO:0000256" key="7">
    <source>
        <dbReference type="SAM" id="MobiDB-lite"/>
    </source>
</evidence>
<dbReference type="InterPro" id="IPR017441">
    <property type="entry name" value="Protein_kinase_ATP_BS"/>
</dbReference>
<evidence type="ECO:0000313" key="10">
    <source>
        <dbReference type="EnsemblPlants" id="OMERI09G04870.1"/>
    </source>
</evidence>
<dbReference type="FunFam" id="3.30.200.20:FF:000168">
    <property type="entry name" value="L-type lectin-domain containing receptor kinase IX.1"/>
    <property type="match status" value="1"/>
</dbReference>
<evidence type="ECO:0000256" key="6">
    <source>
        <dbReference type="PROSITE-ProRule" id="PRU10141"/>
    </source>
</evidence>
<keyword evidence="5 6" id="KW-0067">ATP-binding</keyword>
<dbReference type="InterPro" id="IPR000719">
    <property type="entry name" value="Prot_kinase_dom"/>
</dbReference>
<feature type="compositionally biased region" description="Polar residues" evidence="7">
    <location>
        <begin position="131"/>
        <end position="141"/>
    </location>
</feature>
<keyword evidence="1" id="KW-0723">Serine/threonine-protein kinase</keyword>
<sequence length="522" mass="57089">MASPPSPAEYRSYRYVLDDNLSSQTPAPGPSQPPPSPPPPPPPPPSPPPYPSSSPWSSPPSPPAPPPQILTAPPLPAQALPLAQPKTNSSTKTIAMAVVVPTLAVCVVAAALLWLWRQRKRRRKNSPPPANNDSDQYSSDGQRQHGTADLERAVTGGGPRRYQFHELAAATRDFAEEEKLGQGGFGNVYLGRLAVGTGGGEDHQEVAVKKFSMDSMSQGRREFEAEVRIISQLRHRNLVQLHGWCDSRKGLLLVYELVAGGSLDKHIYNTDRILTWPERYKIIMGLGAALRYLHQEWEQCILHGDIKPSNIMVDSSYNTKLGDFGLARLVDHGKAWQATRSVLGTAGYIDPEFVNTRRPSTESDVYSFGVVLLEIVCAKPPVVLQEDEPSFVLLRWVWNLYSQNAILDALDERLRVVGVVRDERQMERVLVVGLWCAHPDLSERPSIARAMNVLQSDDARLPDLSPQMYKSKASPPPRDVAVGVDYGGVSTGSTFSGSGDPTSATTTTTRSSGSFGFPFGMT</sequence>
<dbReference type="FunFam" id="1.10.510.10:FF:000522">
    <property type="entry name" value="L-type lectin-domain containing receptor kinase IX.1"/>
    <property type="match status" value="1"/>
</dbReference>
<feature type="transmembrane region" description="Helical" evidence="8">
    <location>
        <begin position="94"/>
        <end position="116"/>
    </location>
</feature>
<dbReference type="PROSITE" id="PS00108">
    <property type="entry name" value="PROTEIN_KINASE_ST"/>
    <property type="match status" value="1"/>
</dbReference>
<dbReference type="GO" id="GO:0004672">
    <property type="term" value="F:protein kinase activity"/>
    <property type="evidence" value="ECO:0007669"/>
    <property type="project" value="InterPro"/>
</dbReference>